<keyword evidence="4" id="KW-1185">Reference proteome</keyword>
<evidence type="ECO:0000313" key="3">
    <source>
        <dbReference type="EMBL" id="MFD0688137.1"/>
    </source>
</evidence>
<sequence length="80" mass="8588">MATSRTPQNRTEHVLRDAAGPRWRKSTRSVPGGECVETASLPGGIGIRDSKDAGGPVITVPSTGWQDLVRQIKKGEHDLP</sequence>
<protein>
    <submittedName>
        <fullName evidence="3">DUF397 domain-containing protein</fullName>
    </submittedName>
</protein>
<comment type="caution">
    <text evidence="3">The sequence shown here is derived from an EMBL/GenBank/DDBJ whole genome shotgun (WGS) entry which is preliminary data.</text>
</comment>
<dbReference type="InterPro" id="IPR007278">
    <property type="entry name" value="DUF397"/>
</dbReference>
<evidence type="ECO:0000256" key="1">
    <source>
        <dbReference type="SAM" id="MobiDB-lite"/>
    </source>
</evidence>
<dbReference type="Pfam" id="PF04149">
    <property type="entry name" value="DUF397"/>
    <property type="match status" value="1"/>
</dbReference>
<feature type="region of interest" description="Disordered" evidence="1">
    <location>
        <begin position="1"/>
        <end position="59"/>
    </location>
</feature>
<dbReference type="RefSeq" id="WP_131762884.1">
    <property type="nucleotide sequence ID" value="NZ_CAACUY010000268.1"/>
</dbReference>
<reference evidence="4" key="1">
    <citation type="journal article" date="2019" name="Int. J. Syst. Evol. Microbiol.">
        <title>The Global Catalogue of Microorganisms (GCM) 10K type strain sequencing project: providing services to taxonomists for standard genome sequencing and annotation.</title>
        <authorList>
            <consortium name="The Broad Institute Genomics Platform"/>
            <consortium name="The Broad Institute Genome Sequencing Center for Infectious Disease"/>
            <person name="Wu L."/>
            <person name="Ma J."/>
        </authorList>
    </citation>
    <scope>NUCLEOTIDE SEQUENCE [LARGE SCALE GENOMIC DNA]</scope>
    <source>
        <strain evidence="4">JCM 9371</strain>
    </source>
</reference>
<name>A0ABW2XQI4_9ACTN</name>
<evidence type="ECO:0000313" key="4">
    <source>
        <dbReference type="Proteomes" id="UP001597063"/>
    </source>
</evidence>
<gene>
    <name evidence="3" type="ORF">ACFQZM_26840</name>
</gene>
<dbReference type="EMBL" id="JBHTGP010000013">
    <property type="protein sequence ID" value="MFD0688137.1"/>
    <property type="molecule type" value="Genomic_DNA"/>
</dbReference>
<dbReference type="Proteomes" id="UP001597063">
    <property type="component" value="Unassembled WGS sequence"/>
</dbReference>
<proteinExistence type="predicted"/>
<accession>A0ABW2XQI4</accession>
<evidence type="ECO:0000259" key="2">
    <source>
        <dbReference type="Pfam" id="PF04149"/>
    </source>
</evidence>
<organism evidence="3 4">
    <name type="scientific">Actinomadura fibrosa</name>
    <dbReference type="NCBI Taxonomy" id="111802"/>
    <lineage>
        <taxon>Bacteria</taxon>
        <taxon>Bacillati</taxon>
        <taxon>Actinomycetota</taxon>
        <taxon>Actinomycetes</taxon>
        <taxon>Streptosporangiales</taxon>
        <taxon>Thermomonosporaceae</taxon>
        <taxon>Actinomadura</taxon>
    </lineage>
</organism>
<feature type="domain" description="DUF397" evidence="2">
    <location>
        <begin position="22"/>
        <end position="73"/>
    </location>
</feature>